<dbReference type="InterPro" id="IPR010559">
    <property type="entry name" value="Sig_transdc_His_kin_internal"/>
</dbReference>
<dbReference type="AlphaFoldDB" id="A0A1I3MQF2"/>
<protein>
    <submittedName>
        <fullName evidence="3">Histidine kinase</fullName>
    </submittedName>
</protein>
<reference evidence="4" key="1">
    <citation type="submission" date="2016-10" db="EMBL/GenBank/DDBJ databases">
        <authorList>
            <person name="Varghese N."/>
            <person name="Submissions S."/>
        </authorList>
    </citation>
    <scope>NUCLEOTIDE SEQUENCE [LARGE SCALE GENOMIC DNA]</scope>
    <source>
        <strain evidence="4">DSM 26542</strain>
    </source>
</reference>
<dbReference type="PANTHER" id="PTHR34220:SF7">
    <property type="entry name" value="SENSOR HISTIDINE KINASE YPDA"/>
    <property type="match status" value="1"/>
</dbReference>
<sequence length="248" mass="29038">MSLRIYFALTVIILLIIIGYLIYLLIGSNRQRVLYEKEKHLFDSKLKYLQLETLESRLDPHLFKNILNSIQSHAYQTYYALDKMAGVLDYILYDSQKKLVSLREEHEFSLRLIDINKIKLSPLFELRVKSLIDDGDPLYDQSLIAPLLCVELIENAFKHADLQNKDSFISILFEIKKGTFNLIVTNKISGKTTLKKEHSGFGLEALSKRLELIYGPYFKLERFVNEDVFSMHLKIQLNDFKTKMHTLR</sequence>
<dbReference type="InterPro" id="IPR050640">
    <property type="entry name" value="Bact_2-comp_sensor_kinase"/>
</dbReference>
<feature type="transmembrane region" description="Helical" evidence="1">
    <location>
        <begin position="6"/>
        <end position="26"/>
    </location>
</feature>
<keyword evidence="4" id="KW-1185">Reference proteome</keyword>
<dbReference type="Proteomes" id="UP000243887">
    <property type="component" value="Unassembled WGS sequence"/>
</dbReference>
<keyword evidence="1" id="KW-0472">Membrane</keyword>
<dbReference type="RefSeq" id="WP_245753850.1">
    <property type="nucleotide sequence ID" value="NZ_FORU01000002.1"/>
</dbReference>
<evidence type="ECO:0000259" key="2">
    <source>
        <dbReference type="Pfam" id="PF06580"/>
    </source>
</evidence>
<dbReference type="InterPro" id="IPR036890">
    <property type="entry name" value="HATPase_C_sf"/>
</dbReference>
<keyword evidence="3" id="KW-0808">Transferase</keyword>
<keyword evidence="1" id="KW-0812">Transmembrane</keyword>
<dbReference type="GO" id="GO:0016020">
    <property type="term" value="C:membrane"/>
    <property type="evidence" value="ECO:0007669"/>
    <property type="project" value="InterPro"/>
</dbReference>
<dbReference type="Gene3D" id="3.30.565.10">
    <property type="entry name" value="Histidine kinase-like ATPase, C-terminal domain"/>
    <property type="match status" value="1"/>
</dbReference>
<evidence type="ECO:0000313" key="4">
    <source>
        <dbReference type="Proteomes" id="UP000243887"/>
    </source>
</evidence>
<organism evidence="3 4">
    <name type="scientific">Myroides guanonis</name>
    <dbReference type="NCBI Taxonomy" id="1150112"/>
    <lineage>
        <taxon>Bacteria</taxon>
        <taxon>Pseudomonadati</taxon>
        <taxon>Bacteroidota</taxon>
        <taxon>Flavobacteriia</taxon>
        <taxon>Flavobacteriales</taxon>
        <taxon>Flavobacteriaceae</taxon>
        <taxon>Myroides</taxon>
    </lineage>
</organism>
<dbReference type="Pfam" id="PF06580">
    <property type="entry name" value="His_kinase"/>
    <property type="match status" value="1"/>
</dbReference>
<feature type="domain" description="Signal transduction histidine kinase internal region" evidence="2">
    <location>
        <begin position="50"/>
        <end position="120"/>
    </location>
</feature>
<accession>A0A1I3MQF2</accession>
<dbReference type="EMBL" id="FORU01000002">
    <property type="protein sequence ID" value="SFI98916.1"/>
    <property type="molecule type" value="Genomic_DNA"/>
</dbReference>
<dbReference type="STRING" id="1150112.SAMN04487893_102218"/>
<keyword evidence="1" id="KW-1133">Transmembrane helix</keyword>
<evidence type="ECO:0000313" key="3">
    <source>
        <dbReference type="EMBL" id="SFI98916.1"/>
    </source>
</evidence>
<keyword evidence="3" id="KW-0418">Kinase</keyword>
<dbReference type="PANTHER" id="PTHR34220">
    <property type="entry name" value="SENSOR HISTIDINE KINASE YPDA"/>
    <property type="match status" value="1"/>
</dbReference>
<gene>
    <name evidence="3" type="ORF">SAMN04487893_102218</name>
</gene>
<proteinExistence type="predicted"/>
<name>A0A1I3MQF2_9FLAO</name>
<evidence type="ECO:0000256" key="1">
    <source>
        <dbReference type="SAM" id="Phobius"/>
    </source>
</evidence>
<dbReference type="GO" id="GO:0000155">
    <property type="term" value="F:phosphorelay sensor kinase activity"/>
    <property type="evidence" value="ECO:0007669"/>
    <property type="project" value="InterPro"/>
</dbReference>